<evidence type="ECO:0000256" key="2">
    <source>
        <dbReference type="ARBA" id="ARBA00022448"/>
    </source>
</evidence>
<feature type="transmembrane region" description="Helical" evidence="6">
    <location>
        <begin position="12"/>
        <end position="30"/>
    </location>
</feature>
<accession>A0A814RYW9</accession>
<evidence type="ECO:0000313" key="8">
    <source>
        <dbReference type="Proteomes" id="UP000663889"/>
    </source>
</evidence>
<feature type="transmembrane region" description="Helical" evidence="6">
    <location>
        <begin position="92"/>
        <end position="116"/>
    </location>
</feature>
<evidence type="ECO:0000256" key="3">
    <source>
        <dbReference type="ARBA" id="ARBA00022692"/>
    </source>
</evidence>
<evidence type="ECO:0000256" key="6">
    <source>
        <dbReference type="SAM" id="Phobius"/>
    </source>
</evidence>
<gene>
    <name evidence="7" type="ORF">SEV965_LOCUS17840</name>
</gene>
<keyword evidence="2" id="KW-0813">Transport</keyword>
<evidence type="ECO:0000256" key="4">
    <source>
        <dbReference type="ARBA" id="ARBA00022989"/>
    </source>
</evidence>
<dbReference type="GO" id="GO:0022857">
    <property type="term" value="F:transmembrane transporter activity"/>
    <property type="evidence" value="ECO:0007669"/>
    <property type="project" value="InterPro"/>
</dbReference>
<dbReference type="Pfam" id="PF07690">
    <property type="entry name" value="MFS_1"/>
    <property type="match status" value="1"/>
</dbReference>
<organism evidence="7 8">
    <name type="scientific">Rotaria sordida</name>
    <dbReference type="NCBI Taxonomy" id="392033"/>
    <lineage>
        <taxon>Eukaryota</taxon>
        <taxon>Metazoa</taxon>
        <taxon>Spiralia</taxon>
        <taxon>Gnathifera</taxon>
        <taxon>Rotifera</taxon>
        <taxon>Eurotatoria</taxon>
        <taxon>Bdelloidea</taxon>
        <taxon>Philodinida</taxon>
        <taxon>Philodinidae</taxon>
        <taxon>Rotaria</taxon>
    </lineage>
</organism>
<dbReference type="GO" id="GO:0016020">
    <property type="term" value="C:membrane"/>
    <property type="evidence" value="ECO:0007669"/>
    <property type="project" value="UniProtKB-SubCell"/>
</dbReference>
<dbReference type="SUPFAM" id="SSF103473">
    <property type="entry name" value="MFS general substrate transporter"/>
    <property type="match status" value="2"/>
</dbReference>
<dbReference type="PANTHER" id="PTHR43791:SF36">
    <property type="entry name" value="TRANSPORTER, PUTATIVE (AFU_ORTHOLOGUE AFUA_6G08340)-RELATED"/>
    <property type="match status" value="1"/>
</dbReference>
<dbReference type="InterPro" id="IPR011701">
    <property type="entry name" value="MFS"/>
</dbReference>
<feature type="transmembrane region" description="Helical" evidence="6">
    <location>
        <begin position="61"/>
        <end position="86"/>
    </location>
</feature>
<keyword evidence="4 6" id="KW-1133">Transmembrane helix</keyword>
<keyword evidence="5 6" id="KW-0472">Membrane</keyword>
<proteinExistence type="predicted"/>
<name>A0A814RYW9_9BILA</name>
<sequence length="604" mass="68612">MSSSAMNWAISLFYLAYLIFEIPSTLLLRFLGPTRYLSLSLILWGSVTVGMAFVKNSQQLLIVRFLLGMVQSGFFTGTIIYFSLWYCKKEQIMRFSILFGAVCTAGVLDGILAYGIRHMEDIGGLKNWRWLFLLEGLPIIPLGVMTYLFLGSIPDTVQWLDNCEKQLLTNLLREDAGNVAVYVSTCVACCGTISAFPLLLAWLTNNVGGHTKRAMAVGFLVGIGQIGGVLAPQMSNCSYQTSNCNHLSFHCLSGELLWGQLHCICEGYYNRLHNQYDIPQSIPEPLKGGTILRRSYQYRCRAAKGDWQAKLYRTRLTLKSESFNSGYIIYNIHPNPVEILRRCAAVGKSLHQSHNDRSIIYINRYDWSGHHHYKFESEINQLLGIDNSNSDDDYSLKRLFGGRVMIIDSNSAMNIIQQLKSNPTVLDQSPEKVFIQIRNESNNRVGLHLSIPNTEYEFAWLVFNSDQPNSELIGIVYDGSYTLLEGQIILDQEDVVSWNEYESKRQEQARIEADLWKKFQSDAEQQDDADIRTIMNNRGNKTVEQLANEFIAQGFTFHNSTEIVLKYSEEYKDFQSVVDTIQKKLAERTDNNNLFGQSAGITET</sequence>
<comment type="subcellular location">
    <subcellularLocation>
        <location evidence="1">Membrane</location>
        <topology evidence="1">Multi-pass membrane protein</topology>
    </subcellularLocation>
</comment>
<feature type="transmembrane region" description="Helical" evidence="6">
    <location>
        <begin position="215"/>
        <end position="234"/>
    </location>
</feature>
<dbReference type="InterPro" id="IPR036259">
    <property type="entry name" value="MFS_trans_sf"/>
</dbReference>
<feature type="transmembrane region" description="Helical" evidence="6">
    <location>
        <begin position="128"/>
        <end position="150"/>
    </location>
</feature>
<feature type="transmembrane region" description="Helical" evidence="6">
    <location>
        <begin position="36"/>
        <end position="54"/>
    </location>
</feature>
<dbReference type="PANTHER" id="PTHR43791">
    <property type="entry name" value="PERMEASE-RELATED"/>
    <property type="match status" value="1"/>
</dbReference>
<dbReference type="EMBL" id="CAJNOU010001037">
    <property type="protein sequence ID" value="CAF1139208.1"/>
    <property type="molecule type" value="Genomic_DNA"/>
</dbReference>
<feature type="transmembrane region" description="Helical" evidence="6">
    <location>
        <begin position="179"/>
        <end position="203"/>
    </location>
</feature>
<dbReference type="AlphaFoldDB" id="A0A814RYW9"/>
<comment type="caution">
    <text evidence="7">The sequence shown here is derived from an EMBL/GenBank/DDBJ whole genome shotgun (WGS) entry which is preliminary data.</text>
</comment>
<evidence type="ECO:0000256" key="1">
    <source>
        <dbReference type="ARBA" id="ARBA00004141"/>
    </source>
</evidence>
<dbReference type="Proteomes" id="UP000663889">
    <property type="component" value="Unassembled WGS sequence"/>
</dbReference>
<protein>
    <submittedName>
        <fullName evidence="7">Uncharacterized protein</fullName>
    </submittedName>
</protein>
<reference evidence="7" key="1">
    <citation type="submission" date="2021-02" db="EMBL/GenBank/DDBJ databases">
        <authorList>
            <person name="Nowell W R."/>
        </authorList>
    </citation>
    <scope>NUCLEOTIDE SEQUENCE</scope>
</reference>
<keyword evidence="3 6" id="KW-0812">Transmembrane</keyword>
<dbReference type="Gene3D" id="1.20.1250.20">
    <property type="entry name" value="MFS general substrate transporter like domains"/>
    <property type="match status" value="1"/>
</dbReference>
<evidence type="ECO:0000256" key="5">
    <source>
        <dbReference type="ARBA" id="ARBA00023136"/>
    </source>
</evidence>
<evidence type="ECO:0000313" key="7">
    <source>
        <dbReference type="EMBL" id="CAF1139208.1"/>
    </source>
</evidence>